<evidence type="ECO:0000313" key="2">
    <source>
        <dbReference type="Proteomes" id="UP000070675"/>
    </source>
</evidence>
<dbReference type="OrthoDB" id="3196726at2"/>
<dbReference type="EMBL" id="LSCR01000016">
    <property type="protein sequence ID" value="KXB34380.1"/>
    <property type="molecule type" value="Genomic_DNA"/>
</dbReference>
<dbReference type="PATRIC" id="fig|1393034.3.peg.894"/>
<name>A0A133XTW9_9ACTN</name>
<accession>A0A133XTW9</accession>
<dbReference type="AlphaFoldDB" id="A0A133XTW9"/>
<proteinExistence type="predicted"/>
<evidence type="ECO:0000313" key="1">
    <source>
        <dbReference type="EMBL" id="KXB34380.1"/>
    </source>
</evidence>
<keyword evidence="2" id="KW-1185">Reference proteome</keyword>
<reference evidence="2" key="1">
    <citation type="submission" date="2016-01" db="EMBL/GenBank/DDBJ databases">
        <authorList>
            <person name="Mitreva M."/>
            <person name="Pepin K.H."/>
            <person name="Mihindukulasuriya K.A."/>
            <person name="Fulton R."/>
            <person name="Fronick C."/>
            <person name="O'Laughlin M."/>
            <person name="Miner T."/>
            <person name="Herter B."/>
            <person name="Rosa B.A."/>
            <person name="Cordes M."/>
            <person name="Tomlinson C."/>
            <person name="Wollam A."/>
            <person name="Palsikar V.B."/>
            <person name="Mardis E.R."/>
            <person name="Wilson R.K."/>
        </authorList>
    </citation>
    <scope>NUCLEOTIDE SEQUENCE [LARGE SCALE GENOMIC DNA]</scope>
    <source>
        <strain evidence="2">DNF00019</strain>
    </source>
</reference>
<protein>
    <submittedName>
        <fullName evidence="1">Uncharacterized protein</fullName>
    </submittedName>
</protein>
<dbReference type="STRING" id="1393034.HMPREF3192_00932"/>
<comment type="caution">
    <text evidence="1">The sequence shown here is derived from an EMBL/GenBank/DDBJ whole genome shotgun (WGS) entry which is preliminary data.</text>
</comment>
<sequence>MIFSSIEYVIGYVQDVLEIPTSTYAQKNTPNAYALVDRTGGVMDYPHDAPEYSVSIYTKSEAKSEELAHVLAIGLKTRPMKDVHVNTCAAPNVFSYGRDDAGYFIWQVSFSLVCNIHDE</sequence>
<organism evidence="1 2">
    <name type="scientific">Atopobium deltae</name>
    <dbReference type="NCBI Taxonomy" id="1393034"/>
    <lineage>
        <taxon>Bacteria</taxon>
        <taxon>Bacillati</taxon>
        <taxon>Actinomycetota</taxon>
        <taxon>Coriobacteriia</taxon>
        <taxon>Coriobacteriales</taxon>
        <taxon>Atopobiaceae</taxon>
        <taxon>Atopobium</taxon>
    </lineage>
</organism>
<dbReference type="Proteomes" id="UP000070675">
    <property type="component" value="Unassembled WGS sequence"/>
</dbReference>
<dbReference type="RefSeq" id="WP_066305646.1">
    <property type="nucleotide sequence ID" value="NZ_KQ959496.1"/>
</dbReference>
<gene>
    <name evidence="1" type="ORF">HMPREF3192_00932</name>
</gene>